<gene>
    <name evidence="1" type="ORF">SAMN02745704_00128</name>
</gene>
<dbReference type="STRING" id="1121449.SAMN02745704_00128"/>
<dbReference type="RefSeq" id="WP_078715720.1">
    <property type="nucleotide sequence ID" value="NZ_FUYC01000001.1"/>
</dbReference>
<keyword evidence="2" id="KW-1185">Reference proteome</keyword>
<evidence type="ECO:0000313" key="2">
    <source>
        <dbReference type="Proteomes" id="UP000190027"/>
    </source>
</evidence>
<sequence length="105" mass="12043">MDFGLLMELRDHLTIKHHVPGRIRLQFSVALLADPRARRLKGEAGETPPPFIKKTSFNLFQRMAVIEYDPEVVVPEKLHEALTTRDAQRFAELASEFETIITEEA</sequence>
<dbReference type="OrthoDB" id="9131875at2"/>
<dbReference type="AlphaFoldDB" id="A0A1T4W2T1"/>
<name>A0A1T4W2T1_9BACT</name>
<accession>A0A1T4W2T1</accession>
<evidence type="ECO:0000313" key="1">
    <source>
        <dbReference type="EMBL" id="SKA71368.1"/>
    </source>
</evidence>
<protein>
    <submittedName>
        <fullName evidence="1">Uncharacterized protein</fullName>
    </submittedName>
</protein>
<dbReference type="EMBL" id="FUYC01000001">
    <property type="protein sequence ID" value="SKA71368.1"/>
    <property type="molecule type" value="Genomic_DNA"/>
</dbReference>
<proteinExistence type="predicted"/>
<reference evidence="1 2" key="1">
    <citation type="submission" date="2017-02" db="EMBL/GenBank/DDBJ databases">
        <authorList>
            <person name="Peterson S.W."/>
        </authorList>
    </citation>
    <scope>NUCLEOTIDE SEQUENCE [LARGE SCALE GENOMIC DNA]</scope>
    <source>
        <strain evidence="1 2">DSM 16080</strain>
    </source>
</reference>
<organism evidence="1 2">
    <name type="scientific">Paucidesulfovibrio gracilis DSM 16080</name>
    <dbReference type="NCBI Taxonomy" id="1121449"/>
    <lineage>
        <taxon>Bacteria</taxon>
        <taxon>Pseudomonadati</taxon>
        <taxon>Thermodesulfobacteriota</taxon>
        <taxon>Desulfovibrionia</taxon>
        <taxon>Desulfovibrionales</taxon>
        <taxon>Desulfovibrionaceae</taxon>
        <taxon>Paucidesulfovibrio</taxon>
    </lineage>
</organism>
<dbReference type="Proteomes" id="UP000190027">
    <property type="component" value="Unassembled WGS sequence"/>
</dbReference>